<dbReference type="Proteomes" id="UP000525336">
    <property type="component" value="Unassembled WGS sequence"/>
</dbReference>
<dbReference type="AlphaFoldDB" id="A0A7Y3YPD2"/>
<comment type="caution">
    <text evidence="2">The sequence shown here is derived from an EMBL/GenBank/DDBJ whole genome shotgun (WGS) entry which is preliminary data.</text>
</comment>
<dbReference type="RefSeq" id="WP_171367804.1">
    <property type="nucleotide sequence ID" value="NZ_VTXW01000008.1"/>
</dbReference>
<evidence type="ECO:0008006" key="4">
    <source>
        <dbReference type="Google" id="ProtNLM"/>
    </source>
</evidence>
<evidence type="ECO:0000313" key="3">
    <source>
        <dbReference type="Proteomes" id="UP000525336"/>
    </source>
</evidence>
<dbReference type="EMBL" id="VTXW01000008">
    <property type="protein sequence ID" value="NOH33936.1"/>
    <property type="molecule type" value="Genomic_DNA"/>
</dbReference>
<feature type="chain" id="PRO_5031130050" description="Lipoprotein" evidence="1">
    <location>
        <begin position="20"/>
        <end position="415"/>
    </location>
</feature>
<gene>
    <name evidence="2" type="ORF">F0245_11275</name>
</gene>
<sequence>MKFQISIISALVATLTACGGGGGGSAPPAQKKQTVVPQMSVTPAKGSVADPKDDAAKKFASSPVMYSANTIGSTDIKQCEKTLNLFNIYSIGWKDEFNKELTAKEQKDLKDFYGVYGANGIVDYSAHSKEMIEAKDWISYFYYDANFQDCEARRYKSYAKESKVGDDITELRYKYSVKADALTNTPQQNISNYTAWQSDTAKNTVIGLVTNIITGNVKYKQQLKSFKSDSGRSVDNVSFSEMFRNSYFLESYDNGDVEYQVVGGKVIDRYAKQNQSDPDTYYAVNLISAYFPDVGTRINWCVRGSQFASNKEAPITKVQYNNIIESGDLGIAYCDPFDKNIGKVRYYDTKGNKVSDSSAIADELNNKLVQGTVVKDKLDQRVKNKKLYLGKTHSEYFQDTSLANQVDQIKADLTQ</sequence>
<organism evidence="2 3">
    <name type="scientific">Vibrio chagasii</name>
    <dbReference type="NCBI Taxonomy" id="170679"/>
    <lineage>
        <taxon>Bacteria</taxon>
        <taxon>Pseudomonadati</taxon>
        <taxon>Pseudomonadota</taxon>
        <taxon>Gammaproteobacteria</taxon>
        <taxon>Vibrionales</taxon>
        <taxon>Vibrionaceae</taxon>
        <taxon>Vibrio</taxon>
    </lineage>
</organism>
<keyword evidence="1" id="KW-0732">Signal</keyword>
<protein>
    <recommendedName>
        <fullName evidence="4">Lipoprotein</fullName>
    </recommendedName>
</protein>
<evidence type="ECO:0000256" key="1">
    <source>
        <dbReference type="SAM" id="SignalP"/>
    </source>
</evidence>
<evidence type="ECO:0000313" key="2">
    <source>
        <dbReference type="EMBL" id="NOH33936.1"/>
    </source>
</evidence>
<name>A0A7Y3YPD2_9VIBR</name>
<accession>A0A7Y3YPD2</accession>
<feature type="signal peptide" evidence="1">
    <location>
        <begin position="1"/>
        <end position="19"/>
    </location>
</feature>
<proteinExistence type="predicted"/>
<reference evidence="2 3" key="1">
    <citation type="submission" date="2019-09" db="EMBL/GenBank/DDBJ databases">
        <title>Draft genome sequencing and comparative genomics of hatchery-associated Vibrios.</title>
        <authorList>
            <person name="Kehlet-Delgado H."/>
            <person name="Mueller R.S."/>
        </authorList>
    </citation>
    <scope>NUCLEOTIDE SEQUENCE [LARGE SCALE GENOMIC DNA]</scope>
    <source>
        <strain evidence="2 3">00-90-10</strain>
    </source>
</reference>
<dbReference type="PROSITE" id="PS51257">
    <property type="entry name" value="PROKAR_LIPOPROTEIN"/>
    <property type="match status" value="1"/>
</dbReference>